<keyword evidence="1" id="KW-0472">Membrane</keyword>
<protein>
    <submittedName>
        <fullName evidence="2">Uncharacterized protein</fullName>
    </submittedName>
</protein>
<feature type="transmembrane region" description="Helical" evidence="1">
    <location>
        <begin position="46"/>
        <end position="66"/>
    </location>
</feature>
<dbReference type="AlphaFoldDB" id="A0AAC9NSW0"/>
<proteinExistence type="predicted"/>
<dbReference type="EMBL" id="CP018025">
    <property type="protein sequence ID" value="APD92160.1"/>
    <property type="molecule type" value="Genomic_DNA"/>
</dbReference>
<accession>A0AAC9NSW0</accession>
<keyword evidence="1" id="KW-1133">Transmembrane helix</keyword>
<organism evidence="2 3">
    <name type="scientific">Alteromonas mediterranea</name>
    <dbReference type="NCBI Taxonomy" id="314275"/>
    <lineage>
        <taxon>Bacteria</taxon>
        <taxon>Pseudomonadati</taxon>
        <taxon>Pseudomonadota</taxon>
        <taxon>Gammaproteobacteria</taxon>
        <taxon>Alteromonadales</taxon>
        <taxon>Alteromonadaceae</taxon>
        <taxon>Alteromonas/Salinimonas group</taxon>
        <taxon>Alteromonas</taxon>
    </lineage>
</organism>
<reference evidence="2 3" key="1">
    <citation type="submission" date="2016-11" db="EMBL/GenBank/DDBJ databases">
        <title>Networking in microbes: conjugative elements and plasmids in the genus Alteromonas.</title>
        <authorList>
            <person name="Lopez-Perez M."/>
            <person name="Ramon-Marco N."/>
            <person name="Rodriguez-Valera F."/>
        </authorList>
    </citation>
    <scope>NUCLEOTIDE SEQUENCE [LARGE SCALE GENOMIC DNA]</scope>
    <source>
        <strain evidence="2 3">CP48</strain>
        <plasmid evidence="3">pamcp48-600</plasmid>
    </source>
</reference>
<name>A0AAC9NSW0_9ALTE</name>
<geneLocation type="plasmid" evidence="3">
    <name>pamcp48-600</name>
</geneLocation>
<keyword evidence="1" id="KW-0812">Transmembrane</keyword>
<evidence type="ECO:0000256" key="1">
    <source>
        <dbReference type="SAM" id="Phobius"/>
    </source>
</evidence>
<dbReference type="RefSeq" id="WP_071960773.1">
    <property type="nucleotide sequence ID" value="NZ_CP018025.1"/>
</dbReference>
<evidence type="ECO:0000313" key="3">
    <source>
        <dbReference type="Proteomes" id="UP000182101"/>
    </source>
</evidence>
<feature type="transmembrane region" description="Helical" evidence="1">
    <location>
        <begin position="12"/>
        <end position="34"/>
    </location>
</feature>
<dbReference type="Proteomes" id="UP000182101">
    <property type="component" value="Plasmid pAMCP48-600"/>
</dbReference>
<gene>
    <name evidence="2" type="ORF">BM524_19770</name>
</gene>
<evidence type="ECO:0000313" key="2">
    <source>
        <dbReference type="EMBL" id="APD92160.1"/>
    </source>
</evidence>
<keyword evidence="2" id="KW-0614">Plasmid</keyword>
<sequence>MYLSALKNKQKVVAFTQTIGLMGFLFANTILILNQVENVAQPHFNAMLAVCGVLLATVTFAALHVYKRSVAKAPPGKVVNDFQVTLLTELSKTATVSASIMYFLESAAVYTQSLEKPISSIPMHCWIITLIVVFITTLSCKAIDVASKPDE</sequence>